<evidence type="ECO:0000313" key="3">
    <source>
        <dbReference type="Proteomes" id="UP000824123"/>
    </source>
</evidence>
<evidence type="ECO:0000256" key="1">
    <source>
        <dbReference type="SAM" id="SignalP"/>
    </source>
</evidence>
<evidence type="ECO:0000313" key="2">
    <source>
        <dbReference type="EMBL" id="HIU47005.1"/>
    </source>
</evidence>
<proteinExistence type="predicted"/>
<feature type="signal peptide" evidence="1">
    <location>
        <begin position="1"/>
        <end position="22"/>
    </location>
</feature>
<dbReference type="PROSITE" id="PS51257">
    <property type="entry name" value="PROKAR_LIPOPROTEIN"/>
    <property type="match status" value="1"/>
</dbReference>
<name>A0A9D1LS16_9FIRM</name>
<dbReference type="AlphaFoldDB" id="A0A9D1LS16"/>
<dbReference type="EMBL" id="DVNK01000042">
    <property type="protein sequence ID" value="HIU47005.1"/>
    <property type="molecule type" value="Genomic_DNA"/>
</dbReference>
<feature type="chain" id="PRO_5039315349" evidence="1">
    <location>
        <begin position="23"/>
        <end position="377"/>
    </location>
</feature>
<reference evidence="2" key="1">
    <citation type="submission" date="2020-10" db="EMBL/GenBank/DDBJ databases">
        <authorList>
            <person name="Gilroy R."/>
        </authorList>
    </citation>
    <scope>NUCLEOTIDE SEQUENCE</scope>
    <source>
        <strain evidence="2">ChiSxjej2B14-8506</strain>
    </source>
</reference>
<sequence>MKRYCLMLTMALLLLLSACQQAPSDQLGSSTLPPGSVENTGDGASRIKLDIPAMSSYSTGAQLTLRVDAQVHYSGYDSAPTYVCLPMHFDNSAAAAQAFFGDGYASVQRTEDRDTAGLNWPYQTELPWIEYYKSPSGEYLNFTHGLGDIIGGRSSGVDLQSIPNIENWQQPGDAYGDGRASGMRLSREECQAQAQALVDALGLDMLLVRTDVLDLTEFQNYRFYFAHNYGGIPSSIGVNESMRQYSWGQSLGEYLIIYVCDNGIYDVEGMLYEVVETGESQPLISAEEAVARLMDTAAVMPLPIEPMLASEYTIDSISLVYLPQPVEGDGVDVIGDGRNGGLKRNMIPAWQFATGYFSGTWSAIELYIDARTGEYLQ</sequence>
<organism evidence="2 3">
    <name type="scientific">Candidatus Fimadaptatus faecigallinarum</name>
    <dbReference type="NCBI Taxonomy" id="2840814"/>
    <lineage>
        <taxon>Bacteria</taxon>
        <taxon>Bacillati</taxon>
        <taxon>Bacillota</taxon>
        <taxon>Clostridia</taxon>
        <taxon>Eubacteriales</taxon>
        <taxon>Candidatus Fimadaptatus</taxon>
    </lineage>
</organism>
<protein>
    <submittedName>
        <fullName evidence="2">Uncharacterized protein</fullName>
    </submittedName>
</protein>
<keyword evidence="1" id="KW-0732">Signal</keyword>
<comment type="caution">
    <text evidence="2">The sequence shown here is derived from an EMBL/GenBank/DDBJ whole genome shotgun (WGS) entry which is preliminary data.</text>
</comment>
<gene>
    <name evidence="2" type="ORF">IAC59_07070</name>
</gene>
<reference evidence="2" key="2">
    <citation type="journal article" date="2021" name="PeerJ">
        <title>Extensive microbial diversity within the chicken gut microbiome revealed by metagenomics and culture.</title>
        <authorList>
            <person name="Gilroy R."/>
            <person name="Ravi A."/>
            <person name="Getino M."/>
            <person name="Pursley I."/>
            <person name="Horton D.L."/>
            <person name="Alikhan N.F."/>
            <person name="Baker D."/>
            <person name="Gharbi K."/>
            <person name="Hall N."/>
            <person name="Watson M."/>
            <person name="Adriaenssens E.M."/>
            <person name="Foster-Nyarko E."/>
            <person name="Jarju S."/>
            <person name="Secka A."/>
            <person name="Antonio M."/>
            <person name="Oren A."/>
            <person name="Chaudhuri R.R."/>
            <person name="La Ragione R."/>
            <person name="Hildebrand F."/>
            <person name="Pallen M.J."/>
        </authorList>
    </citation>
    <scope>NUCLEOTIDE SEQUENCE</scope>
    <source>
        <strain evidence="2">ChiSxjej2B14-8506</strain>
    </source>
</reference>
<dbReference type="Proteomes" id="UP000824123">
    <property type="component" value="Unassembled WGS sequence"/>
</dbReference>
<accession>A0A9D1LS16</accession>